<reference evidence="3" key="1">
    <citation type="submission" date="2020-05" db="EMBL/GenBank/DDBJ databases">
        <title>Frigoriglobus tundricola gen. nov., sp. nov., a psychrotolerant cellulolytic planctomycete of the family Gemmataceae with two divergent copies of 16S rRNA gene.</title>
        <authorList>
            <person name="Kulichevskaya I.S."/>
            <person name="Ivanova A.A."/>
            <person name="Naumoff D.G."/>
            <person name="Beletsky A.V."/>
            <person name="Rijpstra W.I.C."/>
            <person name="Sinninghe Damste J.S."/>
            <person name="Mardanov A.V."/>
            <person name="Ravin N.V."/>
            <person name="Dedysh S.N."/>
        </authorList>
    </citation>
    <scope>NUCLEOTIDE SEQUENCE [LARGE SCALE GENOMIC DNA]</scope>
    <source>
        <strain evidence="3">PL17</strain>
    </source>
</reference>
<evidence type="ECO:0008006" key="4">
    <source>
        <dbReference type="Google" id="ProtNLM"/>
    </source>
</evidence>
<dbReference type="SUPFAM" id="SSF51197">
    <property type="entry name" value="Clavaminate synthase-like"/>
    <property type="match status" value="1"/>
</dbReference>
<dbReference type="RefSeq" id="WP_171474813.1">
    <property type="nucleotide sequence ID" value="NZ_CP053452.2"/>
</dbReference>
<comment type="cofactor">
    <cofactor evidence="1">
        <name>Fe(2+)</name>
        <dbReference type="ChEBI" id="CHEBI:29033"/>
    </cofactor>
</comment>
<dbReference type="Proteomes" id="UP000503447">
    <property type="component" value="Chromosome"/>
</dbReference>
<sequence length="256" mass="27885">MHWRDQLDADGFTMLPTVFAPDEIGAVIAEWAEVTRAHAADEALLTGAGGPAYGARNLLELWPGVVGLVRAPGLRDALVEVLGPDAGVVRVLYFDKPPGHSWALPWHKDYSVAVTAHGPPGVFTKPTMKAGVPHVIAPRELLDRMLTVRVHLDAATPDNGPLRVIPGSHRFYHPGDDEPRAAETLCCHAGDVLLMRPLVTHASGHSAPAAGLHRRIVHLECAADLGLPDGYAWKWFRRVNEPRSDDQFPSIHPRNE</sequence>
<dbReference type="EMBL" id="CP053452">
    <property type="protein sequence ID" value="QJW99943.1"/>
    <property type="molecule type" value="Genomic_DNA"/>
</dbReference>
<dbReference type="KEGG" id="ftj:FTUN_7566"/>
<dbReference type="GO" id="GO:0016706">
    <property type="term" value="F:2-oxoglutarate-dependent dioxygenase activity"/>
    <property type="evidence" value="ECO:0007669"/>
    <property type="project" value="UniProtKB-ARBA"/>
</dbReference>
<dbReference type="Pfam" id="PF05721">
    <property type="entry name" value="PhyH"/>
    <property type="match status" value="1"/>
</dbReference>
<evidence type="ECO:0000313" key="3">
    <source>
        <dbReference type="Proteomes" id="UP000503447"/>
    </source>
</evidence>
<dbReference type="InterPro" id="IPR008775">
    <property type="entry name" value="Phytyl_CoA_dOase-like"/>
</dbReference>
<accession>A0A6M5Z368</accession>
<dbReference type="PANTHER" id="PTHR20883">
    <property type="entry name" value="PHYTANOYL-COA DIOXYGENASE DOMAIN CONTAINING 1"/>
    <property type="match status" value="1"/>
</dbReference>
<organism evidence="2 3">
    <name type="scientific">Frigoriglobus tundricola</name>
    <dbReference type="NCBI Taxonomy" id="2774151"/>
    <lineage>
        <taxon>Bacteria</taxon>
        <taxon>Pseudomonadati</taxon>
        <taxon>Planctomycetota</taxon>
        <taxon>Planctomycetia</taxon>
        <taxon>Gemmatales</taxon>
        <taxon>Gemmataceae</taxon>
        <taxon>Frigoriglobus</taxon>
    </lineage>
</organism>
<gene>
    <name evidence="2" type="ORF">FTUN_7566</name>
</gene>
<keyword evidence="3" id="KW-1185">Reference proteome</keyword>
<dbReference type="AlphaFoldDB" id="A0A6M5Z368"/>
<protein>
    <recommendedName>
        <fullName evidence="4">Phytanoyl-CoA dioxygenase</fullName>
    </recommendedName>
</protein>
<evidence type="ECO:0000313" key="2">
    <source>
        <dbReference type="EMBL" id="QJW99943.1"/>
    </source>
</evidence>
<dbReference type="GO" id="GO:0005506">
    <property type="term" value="F:iron ion binding"/>
    <property type="evidence" value="ECO:0007669"/>
    <property type="project" value="UniProtKB-ARBA"/>
</dbReference>
<dbReference type="Gene3D" id="2.60.120.620">
    <property type="entry name" value="q2cbj1_9rhob like domain"/>
    <property type="match status" value="1"/>
</dbReference>
<dbReference type="PANTHER" id="PTHR20883:SF48">
    <property type="entry name" value="ECTOINE DIOXYGENASE"/>
    <property type="match status" value="1"/>
</dbReference>
<name>A0A6M5Z368_9BACT</name>
<evidence type="ECO:0000256" key="1">
    <source>
        <dbReference type="ARBA" id="ARBA00001954"/>
    </source>
</evidence>
<proteinExistence type="predicted"/>